<reference evidence="1" key="1">
    <citation type="submission" date="2022-11" db="EMBL/GenBank/DDBJ databases">
        <title>Minimal conservation of predation-associated metabolite biosynthetic gene clusters underscores biosynthetic potential of Myxococcota including descriptions for ten novel species: Archangium lansinium sp. nov., Myxococcus landrumus sp. nov., Nannocystis bai.</title>
        <authorList>
            <person name="Ahearne A."/>
            <person name="Stevens C."/>
            <person name="Dowd S."/>
        </authorList>
    </citation>
    <scope>NUCLEOTIDE SEQUENCE</scope>
    <source>
        <strain evidence="1">Fl3</strain>
    </source>
</reference>
<name>A0ABY7HFS5_9BACT</name>
<accession>A0ABY7HFS5</accession>
<gene>
    <name evidence="1" type="ORF">O0S08_16760</name>
</gene>
<dbReference type="EMBL" id="CP114040">
    <property type="protein sequence ID" value="WAS97794.1"/>
    <property type="molecule type" value="Genomic_DNA"/>
</dbReference>
<proteinExistence type="predicted"/>
<dbReference type="Proteomes" id="UP001164459">
    <property type="component" value="Chromosome"/>
</dbReference>
<protein>
    <submittedName>
        <fullName evidence="1">Uncharacterized protein</fullName>
    </submittedName>
</protein>
<evidence type="ECO:0000313" key="1">
    <source>
        <dbReference type="EMBL" id="WAS97794.1"/>
    </source>
</evidence>
<keyword evidence="2" id="KW-1185">Reference proteome</keyword>
<sequence>MTERAFRVGDRVAWAEVPDGALVFDRGDEDWPEPAHALRLAGRGRWVHEAHVTDWTLELEEWPWQAGEERGQGTNGVTLVALGLTGEETAADLQRLAEVFAVRDEAARSDE</sequence>
<evidence type="ECO:0000313" key="2">
    <source>
        <dbReference type="Proteomes" id="UP001164459"/>
    </source>
</evidence>
<dbReference type="RefSeq" id="WP_269040161.1">
    <property type="nucleotide sequence ID" value="NZ_CP114040.1"/>
</dbReference>
<organism evidence="1 2">
    <name type="scientific">Nannocystis punicea</name>
    <dbReference type="NCBI Taxonomy" id="2995304"/>
    <lineage>
        <taxon>Bacteria</taxon>
        <taxon>Pseudomonadati</taxon>
        <taxon>Myxococcota</taxon>
        <taxon>Polyangia</taxon>
        <taxon>Nannocystales</taxon>
        <taxon>Nannocystaceae</taxon>
        <taxon>Nannocystis</taxon>
    </lineage>
</organism>